<proteinExistence type="predicted"/>
<name>A0A4U6QKP4_9ACTN</name>
<evidence type="ECO:0000256" key="1">
    <source>
        <dbReference type="SAM" id="Phobius"/>
    </source>
</evidence>
<gene>
    <name evidence="2" type="ORF">FDO65_03195</name>
</gene>
<dbReference type="OrthoDB" id="4954985at2"/>
<dbReference type="InterPro" id="IPR058061">
    <property type="entry name" value="SCO4848-like"/>
</dbReference>
<dbReference type="Pfam" id="PF26606">
    <property type="entry name" value="SCO4848"/>
    <property type="match status" value="1"/>
</dbReference>
<organism evidence="2 3">
    <name type="scientific">Nakamurella flava</name>
    <dbReference type="NCBI Taxonomy" id="2576308"/>
    <lineage>
        <taxon>Bacteria</taxon>
        <taxon>Bacillati</taxon>
        <taxon>Actinomycetota</taxon>
        <taxon>Actinomycetes</taxon>
        <taxon>Nakamurellales</taxon>
        <taxon>Nakamurellaceae</taxon>
        <taxon>Nakamurella</taxon>
    </lineage>
</organism>
<evidence type="ECO:0000313" key="3">
    <source>
        <dbReference type="Proteomes" id="UP000306985"/>
    </source>
</evidence>
<comment type="caution">
    <text evidence="2">The sequence shown here is derived from an EMBL/GenBank/DDBJ whole genome shotgun (WGS) entry which is preliminary data.</text>
</comment>
<evidence type="ECO:0008006" key="4">
    <source>
        <dbReference type="Google" id="ProtNLM"/>
    </source>
</evidence>
<sequence>MVLTRKWSLFLVLVGLFAVAVWPRFAVAIWQDPRAWTGAVGVSGPTAFLWVHAVLIVTAMVLGLLTGYLGVRGLLAGRSRSSGVTRPAARDGAVR</sequence>
<keyword evidence="3" id="KW-1185">Reference proteome</keyword>
<dbReference type="RefSeq" id="WP_137448009.1">
    <property type="nucleotide sequence ID" value="NZ_SZZH01000001.1"/>
</dbReference>
<feature type="transmembrane region" description="Helical" evidence="1">
    <location>
        <begin position="50"/>
        <end position="71"/>
    </location>
</feature>
<dbReference type="EMBL" id="SZZH01000001">
    <property type="protein sequence ID" value="TKV60706.1"/>
    <property type="molecule type" value="Genomic_DNA"/>
</dbReference>
<dbReference type="NCBIfam" id="NF046117">
    <property type="entry name" value="SCO4848_fam"/>
    <property type="match status" value="1"/>
</dbReference>
<keyword evidence="1" id="KW-0812">Transmembrane</keyword>
<keyword evidence="1" id="KW-0472">Membrane</keyword>
<protein>
    <recommendedName>
        <fullName evidence="4">Integral membrane protein</fullName>
    </recommendedName>
</protein>
<dbReference type="AlphaFoldDB" id="A0A4U6QKP4"/>
<reference evidence="2 3" key="1">
    <citation type="submission" date="2019-05" db="EMBL/GenBank/DDBJ databases">
        <title>Nakamurella sp. N5BH11, whole genome shotgun sequence.</title>
        <authorList>
            <person name="Tuo L."/>
        </authorList>
    </citation>
    <scope>NUCLEOTIDE SEQUENCE [LARGE SCALE GENOMIC DNA]</scope>
    <source>
        <strain evidence="2 3">N5BH11</strain>
    </source>
</reference>
<keyword evidence="1" id="KW-1133">Transmembrane helix</keyword>
<dbReference type="Proteomes" id="UP000306985">
    <property type="component" value="Unassembled WGS sequence"/>
</dbReference>
<accession>A0A4U6QKP4</accession>
<evidence type="ECO:0000313" key="2">
    <source>
        <dbReference type="EMBL" id="TKV60706.1"/>
    </source>
</evidence>